<feature type="compositionally biased region" description="Pro residues" evidence="4">
    <location>
        <begin position="176"/>
        <end position="187"/>
    </location>
</feature>
<evidence type="ECO:0000256" key="2">
    <source>
        <dbReference type="ARBA" id="ARBA00022670"/>
    </source>
</evidence>
<dbReference type="Pfam" id="PF05903">
    <property type="entry name" value="Peptidase_C97"/>
    <property type="match status" value="1"/>
</dbReference>
<dbReference type="Gene3D" id="1.25.10.10">
    <property type="entry name" value="Leucine-rich Repeat Variant"/>
    <property type="match status" value="1"/>
</dbReference>
<keyword evidence="3" id="KW-0378">Hydrolase</keyword>
<evidence type="ECO:0000259" key="6">
    <source>
        <dbReference type="PROSITE" id="PS51396"/>
    </source>
</evidence>
<dbReference type="GO" id="GO:0008233">
    <property type="term" value="F:peptidase activity"/>
    <property type="evidence" value="ECO:0007669"/>
    <property type="project" value="UniProtKB-KW"/>
</dbReference>
<dbReference type="Pfam" id="PF00085">
    <property type="entry name" value="Thioredoxin"/>
    <property type="match status" value="1"/>
</dbReference>
<evidence type="ECO:0000313" key="8">
    <source>
        <dbReference type="EMBL" id="WOO83565.1"/>
    </source>
</evidence>
<dbReference type="GO" id="GO:0006508">
    <property type="term" value="P:proteolysis"/>
    <property type="evidence" value="ECO:0007669"/>
    <property type="project" value="UniProtKB-KW"/>
</dbReference>
<dbReference type="InterPro" id="IPR011989">
    <property type="entry name" value="ARM-like"/>
</dbReference>
<keyword evidence="9" id="KW-1185">Reference proteome</keyword>
<dbReference type="PANTHER" id="PTHR12378">
    <property type="entry name" value="DESUMOYLATING ISOPEPTIDASE"/>
    <property type="match status" value="1"/>
</dbReference>
<dbReference type="InterPro" id="IPR013766">
    <property type="entry name" value="Thioredoxin_domain"/>
</dbReference>
<feature type="region of interest" description="Disordered" evidence="4">
    <location>
        <begin position="162"/>
        <end position="188"/>
    </location>
</feature>
<comment type="similarity">
    <text evidence="1">Belongs to the DeSI family.</text>
</comment>
<reference evidence="8" key="1">
    <citation type="submission" date="2023-10" db="EMBL/GenBank/DDBJ databases">
        <authorList>
            <person name="Noh H."/>
        </authorList>
    </citation>
    <scope>NUCLEOTIDE SEQUENCE</scope>
    <source>
        <strain evidence="8">DUCC4014</strain>
    </source>
</reference>
<dbReference type="AlphaFoldDB" id="A0AAF1BMM3"/>
<dbReference type="Gene3D" id="3.90.1720.30">
    <property type="entry name" value="PPPDE domains"/>
    <property type="match status" value="1"/>
</dbReference>
<dbReference type="PROSITE" id="PS51396">
    <property type="entry name" value="PUL"/>
    <property type="match status" value="1"/>
</dbReference>
<dbReference type="CDD" id="cd02947">
    <property type="entry name" value="TRX_family"/>
    <property type="match status" value="1"/>
</dbReference>
<keyword evidence="2" id="KW-0645">Protease</keyword>
<feature type="domain" description="Thioredoxin" evidence="5">
    <location>
        <begin position="211"/>
        <end position="334"/>
    </location>
</feature>
<evidence type="ECO:0000259" key="5">
    <source>
        <dbReference type="PROSITE" id="PS51352"/>
    </source>
</evidence>
<accession>A0AAF1BMM3</accession>
<feature type="domain" description="PUL" evidence="6">
    <location>
        <begin position="351"/>
        <end position="648"/>
    </location>
</feature>
<dbReference type="SMART" id="SM01179">
    <property type="entry name" value="DUF862"/>
    <property type="match status" value="1"/>
</dbReference>
<dbReference type="Gene3D" id="3.40.30.10">
    <property type="entry name" value="Glutaredoxin"/>
    <property type="match status" value="1"/>
</dbReference>
<dbReference type="InterPro" id="IPR036249">
    <property type="entry name" value="Thioredoxin-like_sf"/>
</dbReference>
<evidence type="ECO:0000256" key="4">
    <source>
        <dbReference type="SAM" id="MobiDB-lite"/>
    </source>
</evidence>
<protein>
    <submittedName>
        <fullName evidence="8">Desumoylating isopeptidase 1</fullName>
    </submittedName>
</protein>
<dbReference type="SUPFAM" id="SSF52833">
    <property type="entry name" value="Thioredoxin-like"/>
    <property type="match status" value="1"/>
</dbReference>
<dbReference type="GO" id="GO:0070646">
    <property type="term" value="P:protein modification by small protein removal"/>
    <property type="evidence" value="ECO:0007669"/>
    <property type="project" value="TreeGrafter"/>
</dbReference>
<organism evidence="8 9">
    <name type="scientific">Vanrija pseudolonga</name>
    <dbReference type="NCBI Taxonomy" id="143232"/>
    <lineage>
        <taxon>Eukaryota</taxon>
        <taxon>Fungi</taxon>
        <taxon>Dikarya</taxon>
        <taxon>Basidiomycota</taxon>
        <taxon>Agaricomycotina</taxon>
        <taxon>Tremellomycetes</taxon>
        <taxon>Trichosporonales</taxon>
        <taxon>Trichosporonaceae</taxon>
        <taxon>Vanrija</taxon>
    </lineage>
</organism>
<evidence type="ECO:0000256" key="1">
    <source>
        <dbReference type="ARBA" id="ARBA00008140"/>
    </source>
</evidence>
<proteinExistence type="inferred from homology"/>
<dbReference type="Pfam" id="PF08324">
    <property type="entry name" value="PUL"/>
    <property type="match status" value="1"/>
</dbReference>
<evidence type="ECO:0000313" key="9">
    <source>
        <dbReference type="Proteomes" id="UP000827549"/>
    </source>
</evidence>
<dbReference type="PROSITE" id="PS51352">
    <property type="entry name" value="THIOREDOXIN_2"/>
    <property type="match status" value="1"/>
</dbReference>
<dbReference type="InterPro" id="IPR008580">
    <property type="entry name" value="PPPDE_dom"/>
</dbReference>
<dbReference type="GeneID" id="87810257"/>
<dbReference type="Proteomes" id="UP000827549">
    <property type="component" value="Chromosome 5"/>
</dbReference>
<sequence length="650" mass="69071">MSAVKLYVYDLSRGMAKSMSLGLTGKQIDGIWHTSVVVFYGRGIMEAAPGTTHHGQPLQVIDVGETRKSARLPFRVHSHIDADTFQEYLFSLSELYTASAYHLTDFNCNNFTADVVGFLTGAEIPSWISGLPSEFLATPFGQALRPTIDAMFRQSNEAERSAFGGSPAAAATPAPRAAPPAAAPQPTPQDLASALLSAVAQQAAGGGGTTSAPPKPNPTIAALTLVTSRANFASILKDNTAVVANFTNTAGCPPCRAIKPAYETIAENNTAVYGHKGTRFVEVELDRGDGQSLAQQYGVTATPTFIFFKDGKQVDVMRGADKRGLEARVESFLDDCFPQHPHKRLYLAVTSKLSTEPILATATPAYPALLGKIESFGVGGADLETLKKAAAFLQAPASLNDAQLGDLLTQWTNTTRTLLRKLKPEQTFPLIDLWRIALLNARVAAILTVRLSPMAPGAEPVNAILALAASQLKERGGSTPRPLVLTALRLSTNLLGPLPLANLVLAPGGATLQADLLTLLVDSLLHPEVSVRKAAADVAVNAAAWRHRLAKERAAAEGVSGEDDDGIEAEWEVEGVSALLEAIGREEDADVGHRLLVATALLLYLAPSFNDSLKPLLEVLNASETLEAAGKRWGKKDVRKLADEVATKLC</sequence>
<feature type="domain" description="PPPDE" evidence="7">
    <location>
        <begin position="2"/>
        <end position="149"/>
    </location>
</feature>
<dbReference type="PANTHER" id="PTHR12378:SF7">
    <property type="entry name" value="DESUMOYLATING ISOPEPTIDASE 1"/>
    <property type="match status" value="1"/>
</dbReference>
<gene>
    <name evidence="8" type="primary">desi1</name>
    <name evidence="8" type="ORF">LOC62_05G007083</name>
</gene>
<name>A0AAF1BMM3_9TREE</name>
<evidence type="ECO:0000256" key="3">
    <source>
        <dbReference type="ARBA" id="ARBA00022801"/>
    </source>
</evidence>
<dbReference type="EMBL" id="CP086718">
    <property type="protein sequence ID" value="WOO83565.1"/>
    <property type="molecule type" value="Genomic_DNA"/>
</dbReference>
<dbReference type="InterPro" id="IPR042266">
    <property type="entry name" value="PPPDE_sf"/>
</dbReference>
<dbReference type="PROSITE" id="PS51858">
    <property type="entry name" value="PPPDE"/>
    <property type="match status" value="1"/>
</dbReference>
<dbReference type="InterPro" id="IPR013535">
    <property type="entry name" value="PUL_dom"/>
</dbReference>
<evidence type="ECO:0000259" key="7">
    <source>
        <dbReference type="PROSITE" id="PS51858"/>
    </source>
</evidence>
<dbReference type="RefSeq" id="XP_062629591.1">
    <property type="nucleotide sequence ID" value="XM_062773607.1"/>
</dbReference>